<gene>
    <name evidence="9" type="ORF">HPLM_LOCUS7889</name>
</gene>
<keyword evidence="4 5" id="KW-0539">Nucleus</keyword>
<dbReference type="InterPro" id="IPR000626">
    <property type="entry name" value="Ubiquitin-like_dom"/>
</dbReference>
<dbReference type="GO" id="GO:0031593">
    <property type="term" value="F:polyubiquitin modification-dependent protein binding"/>
    <property type="evidence" value="ECO:0007669"/>
    <property type="project" value="UniProtKB-UniRule"/>
</dbReference>
<proteinExistence type="inferred from homology"/>
<protein>
    <recommendedName>
        <fullName evidence="5">UV excision repair protein RAD23</fullName>
    </recommendedName>
</protein>
<evidence type="ECO:0000256" key="4">
    <source>
        <dbReference type="ARBA" id="ARBA00023242"/>
    </source>
</evidence>
<keyword evidence="10" id="KW-1185">Reference proteome</keyword>
<dbReference type="SMART" id="SM00165">
    <property type="entry name" value="UBA"/>
    <property type="match status" value="2"/>
</dbReference>
<dbReference type="Gene3D" id="1.10.10.540">
    <property type="entry name" value="XPC-binding domain"/>
    <property type="match status" value="1"/>
</dbReference>
<dbReference type="InterPro" id="IPR036353">
    <property type="entry name" value="XPC-bd_sf"/>
</dbReference>
<comment type="function">
    <text evidence="5">Multiubiquitin chain receptor involved in modulation of proteasomal degradation. Involved in nucleotide excision repair.</text>
</comment>
<evidence type="ECO:0000256" key="1">
    <source>
        <dbReference type="ARBA" id="ARBA00022737"/>
    </source>
</evidence>
<accession>A0A158QM80</accession>
<evidence type="ECO:0000313" key="10">
    <source>
        <dbReference type="Proteomes" id="UP000268014"/>
    </source>
</evidence>
<evidence type="ECO:0000259" key="8">
    <source>
        <dbReference type="PROSITE" id="PS50053"/>
    </source>
</evidence>
<feature type="domain" description="UBA" evidence="7">
    <location>
        <begin position="295"/>
        <end position="340"/>
    </location>
</feature>
<evidence type="ECO:0000256" key="3">
    <source>
        <dbReference type="ARBA" id="ARBA00023204"/>
    </source>
</evidence>
<feature type="region of interest" description="Disordered" evidence="6">
    <location>
        <begin position="267"/>
        <end position="286"/>
    </location>
</feature>
<dbReference type="SUPFAM" id="SSF101238">
    <property type="entry name" value="XPC-binding domain"/>
    <property type="match status" value="1"/>
</dbReference>
<dbReference type="SUPFAM" id="SSF54236">
    <property type="entry name" value="Ubiquitin-like"/>
    <property type="match status" value="1"/>
</dbReference>
<dbReference type="GO" id="GO:0006289">
    <property type="term" value="P:nucleotide-excision repair"/>
    <property type="evidence" value="ECO:0007669"/>
    <property type="project" value="UniProtKB-UniRule"/>
</dbReference>
<dbReference type="Gene3D" id="3.10.20.90">
    <property type="entry name" value="Phosphatidylinositol 3-kinase Catalytic Subunit, Chain A, domain 1"/>
    <property type="match status" value="1"/>
</dbReference>
<dbReference type="FunFam" id="1.10.8.10:FF:000003">
    <property type="entry name" value="UV excision repair protein RAD23 homolog"/>
    <property type="match status" value="1"/>
</dbReference>
<dbReference type="Pfam" id="PF09280">
    <property type="entry name" value="XPC-binding"/>
    <property type="match status" value="1"/>
</dbReference>
<keyword evidence="3 5" id="KW-0234">DNA repair</keyword>
<name>A0A158QM80_HAEPC</name>
<dbReference type="Pfam" id="PF00240">
    <property type="entry name" value="ubiquitin"/>
    <property type="match status" value="1"/>
</dbReference>
<comment type="subcellular location">
    <subcellularLocation>
        <location evidence="5">Nucleus</location>
    </subcellularLocation>
    <subcellularLocation>
        <location evidence="5">Cytoplasm</location>
    </subcellularLocation>
</comment>
<dbReference type="Proteomes" id="UP000268014">
    <property type="component" value="Unassembled WGS sequence"/>
</dbReference>
<dbReference type="GO" id="GO:0043130">
    <property type="term" value="F:ubiquitin binding"/>
    <property type="evidence" value="ECO:0007669"/>
    <property type="project" value="UniProtKB-UniRule"/>
</dbReference>
<dbReference type="PROSITE" id="PS50030">
    <property type="entry name" value="UBA"/>
    <property type="match status" value="2"/>
</dbReference>
<dbReference type="SUPFAM" id="SSF46934">
    <property type="entry name" value="UBA-like"/>
    <property type="match status" value="2"/>
</dbReference>
<evidence type="ECO:0000313" key="9">
    <source>
        <dbReference type="EMBL" id="VDO33271.1"/>
    </source>
</evidence>
<reference evidence="9 10" key="2">
    <citation type="submission" date="2018-11" db="EMBL/GenBank/DDBJ databases">
        <authorList>
            <consortium name="Pathogen Informatics"/>
        </authorList>
    </citation>
    <scope>NUCLEOTIDE SEQUENCE [LARGE SCALE GENOMIC DNA]</scope>
    <source>
        <strain evidence="9 10">MHpl1</strain>
    </source>
</reference>
<dbReference type="CDD" id="cd14280">
    <property type="entry name" value="UBA1_Rad23_like"/>
    <property type="match status" value="1"/>
</dbReference>
<dbReference type="PANTHER" id="PTHR10621">
    <property type="entry name" value="UV EXCISION REPAIR PROTEIN RAD23"/>
    <property type="match status" value="1"/>
</dbReference>
<dbReference type="InterPro" id="IPR004806">
    <property type="entry name" value="Rad23"/>
</dbReference>
<dbReference type="GO" id="GO:0003684">
    <property type="term" value="F:damaged DNA binding"/>
    <property type="evidence" value="ECO:0007669"/>
    <property type="project" value="UniProtKB-UniRule"/>
</dbReference>
<keyword evidence="5" id="KW-0963">Cytoplasm</keyword>
<dbReference type="Pfam" id="PF00627">
    <property type="entry name" value="UBA"/>
    <property type="match status" value="2"/>
</dbReference>
<dbReference type="STRING" id="6290.A0A158QM80"/>
<dbReference type="AlphaFoldDB" id="A0A158QM80"/>
<dbReference type="EMBL" id="UZAF01016744">
    <property type="protein sequence ID" value="VDO33271.1"/>
    <property type="molecule type" value="Genomic_DNA"/>
</dbReference>
<evidence type="ECO:0000259" key="7">
    <source>
        <dbReference type="PROSITE" id="PS50030"/>
    </source>
</evidence>
<dbReference type="PRINTS" id="PR01839">
    <property type="entry name" value="RAD23PROTEIN"/>
</dbReference>
<feature type="domain" description="UBA" evidence="7">
    <location>
        <begin position="143"/>
        <end position="184"/>
    </location>
</feature>
<keyword evidence="2 5" id="KW-0227">DNA damage</keyword>
<dbReference type="InterPro" id="IPR029071">
    <property type="entry name" value="Ubiquitin-like_domsf"/>
</dbReference>
<dbReference type="GO" id="GO:0070628">
    <property type="term" value="F:proteasome binding"/>
    <property type="evidence" value="ECO:0007669"/>
    <property type="project" value="TreeGrafter"/>
</dbReference>
<feature type="compositionally biased region" description="Polar residues" evidence="6">
    <location>
        <begin position="267"/>
        <end position="277"/>
    </location>
</feature>
<evidence type="ECO:0000256" key="2">
    <source>
        <dbReference type="ARBA" id="ARBA00022763"/>
    </source>
</evidence>
<dbReference type="CDD" id="cd01805">
    <property type="entry name" value="Ubl_Rad23"/>
    <property type="match status" value="1"/>
</dbReference>
<feature type="region of interest" description="Disordered" evidence="6">
    <location>
        <begin position="54"/>
        <end position="127"/>
    </location>
</feature>
<dbReference type="OMA" id="WLTPTKQ"/>
<dbReference type="PANTHER" id="PTHR10621:SF0">
    <property type="entry name" value="UV EXCISION REPAIR PROTEIN RAD23"/>
    <property type="match status" value="1"/>
</dbReference>
<feature type="compositionally biased region" description="Low complexity" evidence="6">
    <location>
        <begin position="99"/>
        <end position="116"/>
    </location>
</feature>
<sequence>MSEVKKKIADEKGEDYAVELQKLIYNGKILDDATTIEQVDIDPNKFVVVMLSRRKAPEPAPNPTTTSAPAGVQSSTSAPVTAAPEPTVQADPQPRSKTTEAASSAPAPSPAAETTPQPVQAQPGASMQRSSLFDTILSYLAFTADQESSIEAISAMGYPRDQVIAALRAAYWNPDRAVEYLLTGIPDDEQMPIEVGGEEEESEGGEVPASQLEALRNLPQMDELRNLVRSNPEILPSLIQQIAAVNPELMEIIQNNQEEFLRILNTAPGSGASQPTAGTDPAANPNPFGERHVIDLTEQEAAAIQRIKSMGFRVPDGLIIEAYLACDKNEEMAIDYILNRMSEDDM</sequence>
<evidence type="ECO:0000313" key="11">
    <source>
        <dbReference type="WBParaSite" id="HPLM_0000789701-mRNA-1"/>
    </source>
</evidence>
<evidence type="ECO:0000256" key="5">
    <source>
        <dbReference type="RuleBase" id="RU367049"/>
    </source>
</evidence>
<dbReference type="PROSITE" id="PS50053">
    <property type="entry name" value="UBIQUITIN_2"/>
    <property type="match status" value="1"/>
</dbReference>
<dbReference type="Gene3D" id="1.10.8.10">
    <property type="entry name" value="DNA helicase RuvA subunit, C-terminal domain"/>
    <property type="match status" value="2"/>
</dbReference>
<dbReference type="OrthoDB" id="419317at2759"/>
<feature type="compositionally biased region" description="Polar residues" evidence="6">
    <location>
        <begin position="117"/>
        <end position="127"/>
    </location>
</feature>
<reference evidence="11" key="1">
    <citation type="submission" date="2016-04" db="UniProtKB">
        <authorList>
            <consortium name="WormBaseParasite"/>
        </authorList>
    </citation>
    <scope>IDENTIFICATION</scope>
</reference>
<dbReference type="GO" id="GO:0043161">
    <property type="term" value="P:proteasome-mediated ubiquitin-dependent protein catabolic process"/>
    <property type="evidence" value="ECO:0007669"/>
    <property type="project" value="UniProtKB-UniRule"/>
</dbReference>
<feature type="domain" description="Ubiquitin-like" evidence="8">
    <location>
        <begin position="1"/>
        <end position="56"/>
    </location>
</feature>
<dbReference type="InterPro" id="IPR015360">
    <property type="entry name" value="XPC-bd"/>
</dbReference>
<dbReference type="InterPro" id="IPR015940">
    <property type="entry name" value="UBA"/>
</dbReference>
<dbReference type="InterPro" id="IPR009060">
    <property type="entry name" value="UBA-like_sf"/>
</dbReference>
<keyword evidence="1" id="KW-0677">Repeat</keyword>
<dbReference type="GO" id="GO:0005829">
    <property type="term" value="C:cytosol"/>
    <property type="evidence" value="ECO:0007669"/>
    <property type="project" value="TreeGrafter"/>
</dbReference>
<organism evidence="11">
    <name type="scientific">Haemonchus placei</name>
    <name type="common">Barber's pole worm</name>
    <dbReference type="NCBI Taxonomy" id="6290"/>
    <lineage>
        <taxon>Eukaryota</taxon>
        <taxon>Metazoa</taxon>
        <taxon>Ecdysozoa</taxon>
        <taxon>Nematoda</taxon>
        <taxon>Chromadorea</taxon>
        <taxon>Rhabditida</taxon>
        <taxon>Rhabditina</taxon>
        <taxon>Rhabditomorpha</taxon>
        <taxon>Strongyloidea</taxon>
        <taxon>Trichostrongylidae</taxon>
        <taxon>Haemonchus</taxon>
    </lineage>
</organism>
<dbReference type="WBParaSite" id="HPLM_0000789701-mRNA-1">
    <property type="protein sequence ID" value="HPLM_0000789701-mRNA-1"/>
    <property type="gene ID" value="HPLM_0000789701"/>
</dbReference>
<evidence type="ECO:0000256" key="6">
    <source>
        <dbReference type="SAM" id="MobiDB-lite"/>
    </source>
</evidence>
<comment type="similarity">
    <text evidence="5">Belongs to the RAD23 family.</text>
</comment>
<dbReference type="FunFam" id="1.10.8.10:FF:000002">
    <property type="entry name" value="UV excision repair protein RAD23 homolog"/>
    <property type="match status" value="1"/>
</dbReference>
<dbReference type="GO" id="GO:0005654">
    <property type="term" value="C:nucleoplasm"/>
    <property type="evidence" value="ECO:0007669"/>
    <property type="project" value="TreeGrafter"/>
</dbReference>